<reference evidence="1 2" key="1">
    <citation type="submission" date="2020-08" db="EMBL/GenBank/DDBJ databases">
        <title>Sequencing the genomes of 1000 actinobacteria strains.</title>
        <authorList>
            <person name="Klenk H.-P."/>
        </authorList>
    </citation>
    <scope>NUCLEOTIDE SEQUENCE [LARGE SCALE GENOMIC DNA]</scope>
    <source>
        <strain evidence="1 2">DSM 20419</strain>
    </source>
</reference>
<keyword evidence="2" id="KW-1185">Reference proteome</keyword>
<proteinExistence type="predicted"/>
<evidence type="ECO:0000313" key="2">
    <source>
        <dbReference type="Proteomes" id="UP000545286"/>
    </source>
</evidence>
<dbReference type="RefSeq" id="WP_183622776.1">
    <property type="nucleotide sequence ID" value="NZ_JACHWJ010000001.1"/>
</dbReference>
<comment type="caution">
    <text evidence="1">The sequence shown here is derived from an EMBL/GenBank/DDBJ whole genome shotgun (WGS) entry which is preliminary data.</text>
</comment>
<dbReference type="EMBL" id="JACHWJ010000001">
    <property type="protein sequence ID" value="MBB2956330.1"/>
    <property type="molecule type" value="Genomic_DNA"/>
</dbReference>
<dbReference type="Proteomes" id="UP000545286">
    <property type="component" value="Unassembled WGS sequence"/>
</dbReference>
<name>A0A7W4YEY5_9MICO</name>
<dbReference type="AlphaFoldDB" id="A0A7W4YEY5"/>
<sequence>MGVLVHPDQQVHPAVQRALDDGRLRAVSNHRSGHPWLLARHWERTLTEVRTKHLDIVILSHLDGETATAVVLLAQGRRTLEELDDLQMLLPESTIVIAKDEAGETRVEGALAGQKRAVWVEEGSVAFVSDDRGLLMDIFALGGERQGRDPQGDDRQERVGWMPLWTVPTGMWLHTNTGAIPRVRAVAAAGTARASRPS</sequence>
<organism evidence="1 2">
    <name type="scientific">Pseudoclavibacter helvolus</name>
    <dbReference type="NCBI Taxonomy" id="255205"/>
    <lineage>
        <taxon>Bacteria</taxon>
        <taxon>Bacillati</taxon>
        <taxon>Actinomycetota</taxon>
        <taxon>Actinomycetes</taxon>
        <taxon>Micrococcales</taxon>
        <taxon>Microbacteriaceae</taxon>
        <taxon>Pseudoclavibacter</taxon>
    </lineage>
</organism>
<evidence type="ECO:0000313" key="1">
    <source>
        <dbReference type="EMBL" id="MBB2956330.1"/>
    </source>
</evidence>
<accession>A0A7W4YEY5</accession>
<protein>
    <submittedName>
        <fullName evidence="1">Uncharacterized protein</fullName>
    </submittedName>
</protein>
<gene>
    <name evidence="1" type="ORF">FHX72_000442</name>
</gene>